<reference evidence="8" key="1">
    <citation type="submission" date="2013-08" db="EMBL/GenBank/DDBJ databases">
        <authorList>
            <person name="Mendez C."/>
            <person name="Richter M."/>
            <person name="Ferrer M."/>
            <person name="Sanchez J."/>
        </authorList>
    </citation>
    <scope>NUCLEOTIDE SEQUENCE</scope>
</reference>
<evidence type="ECO:0000256" key="1">
    <source>
        <dbReference type="ARBA" id="ARBA00004141"/>
    </source>
</evidence>
<feature type="transmembrane region" description="Helical" evidence="6">
    <location>
        <begin position="122"/>
        <end position="140"/>
    </location>
</feature>
<evidence type="ECO:0000256" key="3">
    <source>
        <dbReference type="ARBA" id="ARBA00022989"/>
    </source>
</evidence>
<dbReference type="InterPro" id="IPR001750">
    <property type="entry name" value="ND/Mrp_TM"/>
</dbReference>
<feature type="non-terminal residue" evidence="8">
    <location>
        <position position="1"/>
    </location>
</feature>
<keyword evidence="4 6" id="KW-0472">Membrane</keyword>
<dbReference type="AlphaFoldDB" id="T0Y008"/>
<dbReference type="GO" id="GO:0015990">
    <property type="term" value="P:electron transport coupled proton transport"/>
    <property type="evidence" value="ECO:0007669"/>
    <property type="project" value="TreeGrafter"/>
</dbReference>
<dbReference type="PANTHER" id="PTHR42829:SF1">
    <property type="entry name" value="INORGANIC CARBON TRANSPORTER SUBUNIT DABB-RELATED"/>
    <property type="match status" value="1"/>
</dbReference>
<evidence type="ECO:0000256" key="4">
    <source>
        <dbReference type="ARBA" id="ARBA00023136"/>
    </source>
</evidence>
<dbReference type="PRINTS" id="PR01434">
    <property type="entry name" value="NADHDHGNASE5"/>
</dbReference>
<feature type="transmembrane region" description="Helical" evidence="6">
    <location>
        <begin position="161"/>
        <end position="184"/>
    </location>
</feature>
<feature type="transmembrane region" description="Helical" evidence="6">
    <location>
        <begin position="93"/>
        <end position="110"/>
    </location>
</feature>
<evidence type="ECO:0000256" key="5">
    <source>
        <dbReference type="SAM" id="MobiDB-lite"/>
    </source>
</evidence>
<feature type="transmembrane region" description="Helical" evidence="6">
    <location>
        <begin position="16"/>
        <end position="34"/>
    </location>
</feature>
<keyword evidence="3 6" id="KW-1133">Transmembrane helix</keyword>
<dbReference type="GO" id="GO:0008137">
    <property type="term" value="F:NADH dehydrogenase (ubiquinone) activity"/>
    <property type="evidence" value="ECO:0007669"/>
    <property type="project" value="InterPro"/>
</dbReference>
<feature type="transmembrane region" description="Helical" evidence="6">
    <location>
        <begin position="54"/>
        <end position="72"/>
    </location>
</feature>
<feature type="transmembrane region" description="Helical" evidence="6">
    <location>
        <begin position="237"/>
        <end position="264"/>
    </location>
</feature>
<dbReference type="GO" id="GO:0016020">
    <property type="term" value="C:membrane"/>
    <property type="evidence" value="ECO:0007669"/>
    <property type="project" value="UniProtKB-SubCell"/>
</dbReference>
<proteinExistence type="predicted"/>
<evidence type="ECO:0000259" key="7">
    <source>
        <dbReference type="Pfam" id="PF00361"/>
    </source>
</evidence>
<dbReference type="GO" id="GO:0042773">
    <property type="term" value="P:ATP synthesis coupled electron transport"/>
    <property type="evidence" value="ECO:0007669"/>
    <property type="project" value="InterPro"/>
</dbReference>
<comment type="caution">
    <text evidence="8">The sequence shown here is derived from an EMBL/GenBank/DDBJ whole genome shotgun (WGS) entry which is preliminary data.</text>
</comment>
<keyword evidence="2 6" id="KW-0812">Transmembrane</keyword>
<organism evidence="8">
    <name type="scientific">mine drainage metagenome</name>
    <dbReference type="NCBI Taxonomy" id="410659"/>
    <lineage>
        <taxon>unclassified sequences</taxon>
        <taxon>metagenomes</taxon>
        <taxon>ecological metagenomes</taxon>
    </lineage>
</organism>
<evidence type="ECO:0000313" key="8">
    <source>
        <dbReference type="EMBL" id="EQD26353.1"/>
    </source>
</evidence>
<dbReference type="EMBL" id="AUZX01016192">
    <property type="protein sequence ID" value="EQD26353.1"/>
    <property type="molecule type" value="Genomic_DNA"/>
</dbReference>
<dbReference type="GO" id="GO:0003954">
    <property type="term" value="F:NADH dehydrogenase activity"/>
    <property type="evidence" value="ECO:0007669"/>
    <property type="project" value="TreeGrafter"/>
</dbReference>
<feature type="region of interest" description="Disordered" evidence="5">
    <location>
        <begin position="361"/>
        <end position="385"/>
    </location>
</feature>
<dbReference type="InterPro" id="IPR003945">
    <property type="entry name" value="NU5C-like"/>
</dbReference>
<comment type="subcellular location">
    <subcellularLocation>
        <location evidence="1">Membrane</location>
        <topology evidence="1">Multi-pass membrane protein</topology>
    </subcellularLocation>
</comment>
<evidence type="ECO:0000256" key="2">
    <source>
        <dbReference type="ARBA" id="ARBA00022692"/>
    </source>
</evidence>
<feature type="domain" description="NADH:quinone oxidoreductase/Mrp antiporter transmembrane" evidence="7">
    <location>
        <begin position="2"/>
        <end position="199"/>
    </location>
</feature>
<feature type="compositionally biased region" description="Basic residues" evidence="5">
    <location>
        <begin position="361"/>
        <end position="377"/>
    </location>
</feature>
<feature type="transmembrane region" description="Helical" evidence="6">
    <location>
        <begin position="276"/>
        <end position="303"/>
    </location>
</feature>
<name>T0Y008_9ZZZZ</name>
<evidence type="ECO:0000256" key="6">
    <source>
        <dbReference type="SAM" id="Phobius"/>
    </source>
</evidence>
<reference evidence="8" key="2">
    <citation type="journal article" date="2014" name="ISME J.">
        <title>Microbial stratification in low pH oxic and suboxic macroscopic growths along an acid mine drainage.</title>
        <authorList>
            <person name="Mendez-Garcia C."/>
            <person name="Mesa V."/>
            <person name="Sprenger R.R."/>
            <person name="Richter M."/>
            <person name="Diez M.S."/>
            <person name="Solano J."/>
            <person name="Bargiela R."/>
            <person name="Golyshina O.V."/>
            <person name="Manteca A."/>
            <person name="Ramos J.L."/>
            <person name="Gallego J.R."/>
            <person name="Llorente I."/>
            <person name="Martins Dos Santos V.A."/>
            <person name="Jensen O.N."/>
            <person name="Pelaez A.I."/>
            <person name="Sanchez J."/>
            <person name="Ferrer M."/>
        </authorList>
    </citation>
    <scope>NUCLEOTIDE SEQUENCE</scope>
</reference>
<protein>
    <submittedName>
        <fullName evidence="8">NADH dehydrogenase subunit L</fullName>
    </submittedName>
</protein>
<gene>
    <name evidence="8" type="ORF">B1A_21902</name>
</gene>
<dbReference type="PANTHER" id="PTHR42829">
    <property type="entry name" value="NADH-UBIQUINONE OXIDOREDUCTASE CHAIN 5"/>
    <property type="match status" value="1"/>
</dbReference>
<accession>T0Y008</accession>
<dbReference type="Pfam" id="PF00361">
    <property type="entry name" value="Proton_antipo_M"/>
    <property type="match status" value="1"/>
</dbReference>
<feature type="transmembrane region" description="Helical" evidence="6">
    <location>
        <begin position="309"/>
        <end position="328"/>
    </location>
</feature>
<sequence length="385" mass="41460">FYRDRPLARIAARKKFLVSRIAEVCMLAASALLYHRWHTLDLDALARLAGSCKFVPVSVDLAAALIALAVLLKSAQLPVHGWLLEVMEAPTSVSALLHAGIVNLGGYVLIRLAPLITTSPPAQAILVIVGSTTAVLAGLTTMTCPSIKTRLAWSTCSQMGLMAAECGLGLYALALLHLLAHALYKAHAFLSSGEAVRESQARRMPPSRAGREARHREAPAADRAPLMLLVVVGSEDLWYHVLRVPTISGVAAVICAFGIATLLWESDSNAALYLRNLGAAVLAVQLYLGWHAAILSGLGVASVRPLQPLAEWTGLCFLLLYLAQWGAGHRANSASIRRLFTWAAAGYFLDEPLTRLVTRRPPRHGARAVHPRTTHRLARQEGEAA</sequence>